<keyword evidence="2" id="KW-1185">Reference proteome</keyword>
<dbReference type="EMBL" id="QJKJ01003226">
    <property type="protein sequence ID" value="RDX99459.1"/>
    <property type="molecule type" value="Genomic_DNA"/>
</dbReference>
<comment type="caution">
    <text evidence="1">The sequence shown here is derived from an EMBL/GenBank/DDBJ whole genome shotgun (WGS) entry which is preliminary data.</text>
</comment>
<protein>
    <submittedName>
        <fullName evidence="1">Uncharacterized protein</fullName>
    </submittedName>
</protein>
<accession>A0A371H9K6</accession>
<reference evidence="1" key="1">
    <citation type="submission" date="2018-05" db="EMBL/GenBank/DDBJ databases">
        <title>Draft genome of Mucuna pruriens seed.</title>
        <authorList>
            <person name="Nnadi N.E."/>
            <person name="Vos R."/>
            <person name="Hasami M.H."/>
            <person name="Devisetty U.K."/>
            <person name="Aguiy J.C."/>
        </authorList>
    </citation>
    <scope>NUCLEOTIDE SEQUENCE [LARGE SCALE GENOMIC DNA]</scope>
    <source>
        <strain evidence="1">JCA_2017</strain>
    </source>
</reference>
<evidence type="ECO:0000313" key="2">
    <source>
        <dbReference type="Proteomes" id="UP000257109"/>
    </source>
</evidence>
<dbReference type="Proteomes" id="UP000257109">
    <property type="component" value="Unassembled WGS sequence"/>
</dbReference>
<dbReference type="AlphaFoldDB" id="A0A371H9K6"/>
<evidence type="ECO:0000313" key="1">
    <source>
        <dbReference type="EMBL" id="RDX99459.1"/>
    </source>
</evidence>
<proteinExistence type="predicted"/>
<sequence>MAKVLGEANFGKIYSRPSSGTRYSVMNYASPSNPIVSVAPQGDADWRVNANPREAPPNLYNGSASVFASWRVNTLNQSWKGLMIGDFPLFLRLEEVLYIFQQSACQSLCSLDSVENYHLGMPVWQTTPNNDLFVIPSSDVLLTA</sequence>
<organism evidence="1 2">
    <name type="scientific">Mucuna pruriens</name>
    <name type="common">Velvet bean</name>
    <name type="synonym">Dolichos pruriens</name>
    <dbReference type="NCBI Taxonomy" id="157652"/>
    <lineage>
        <taxon>Eukaryota</taxon>
        <taxon>Viridiplantae</taxon>
        <taxon>Streptophyta</taxon>
        <taxon>Embryophyta</taxon>
        <taxon>Tracheophyta</taxon>
        <taxon>Spermatophyta</taxon>
        <taxon>Magnoliopsida</taxon>
        <taxon>eudicotyledons</taxon>
        <taxon>Gunneridae</taxon>
        <taxon>Pentapetalae</taxon>
        <taxon>rosids</taxon>
        <taxon>fabids</taxon>
        <taxon>Fabales</taxon>
        <taxon>Fabaceae</taxon>
        <taxon>Papilionoideae</taxon>
        <taxon>50 kb inversion clade</taxon>
        <taxon>NPAAA clade</taxon>
        <taxon>indigoferoid/millettioid clade</taxon>
        <taxon>Phaseoleae</taxon>
        <taxon>Mucuna</taxon>
    </lineage>
</organism>
<name>A0A371H9K6_MUCPR</name>
<gene>
    <name evidence="1" type="ORF">CR513_17491</name>
</gene>
<feature type="non-terminal residue" evidence="1">
    <location>
        <position position="1"/>
    </location>
</feature>